<organism evidence="4 5">
    <name type="scientific">Prymnesium parvum</name>
    <name type="common">Toxic golden alga</name>
    <dbReference type="NCBI Taxonomy" id="97485"/>
    <lineage>
        <taxon>Eukaryota</taxon>
        <taxon>Haptista</taxon>
        <taxon>Haptophyta</taxon>
        <taxon>Prymnesiophyceae</taxon>
        <taxon>Prymnesiales</taxon>
        <taxon>Prymnesiaceae</taxon>
        <taxon>Prymnesium</taxon>
    </lineage>
</organism>
<keyword evidence="3" id="KW-0812">Transmembrane</keyword>
<protein>
    <submittedName>
        <fullName evidence="4">Uncharacterized protein</fullName>
    </submittedName>
</protein>
<keyword evidence="5" id="KW-1185">Reference proteome</keyword>
<evidence type="ECO:0000313" key="4">
    <source>
        <dbReference type="EMBL" id="KAL1521943.1"/>
    </source>
</evidence>
<dbReference type="GO" id="GO:0044389">
    <property type="term" value="F:ubiquitin-like protein ligase binding"/>
    <property type="evidence" value="ECO:0007669"/>
    <property type="project" value="TreeGrafter"/>
</dbReference>
<sequence length="764" mass="87394">MVPLSHSHEPSRSRRLQFADDDANVVFWVLLSLGIAAALTVAWYLLSLLKERRKTTPAASGQAVRVEHPETTARHLGAGERELLQERETRELTEEKERREREEKRREREENERRKREEMERTEREEKERREREEKERREREEKERREREEKERREREENERELLEDELQRLELDASSYYDRVRRMLVAGWPYFRLTDSSQVQVGTQAEAENAINAAMDQPEFWVLHNALQVHGHACSGVLRDRAVNQLRAIAVADALLKLSKSLEDMASPAVKLASKSNVRYLTAFMSKMGAREPDPSEGRTSWVSEFEELLVGMDDRKLSELASRMATIRESIEELSRSRQPCNIEKLYYRLYETSLSTAVGDFSEAFLLASESKAKLNLLESEASATSTKLKIAVEKLRDKARDLEDAFEQLESEGRKIAGILGLFCFHACEKASEALILPSDWSVTSPGRLDPSSLWLPSSAGPAGSQASFELVEYVPQPFKTIGDLLPTADVLRMMAEVKVLFSFGSRNGGLALARELRHALLKRQGWKEENVYIDLENLKMHEDTVIEQRKNAKGETFDCVLNPHWAEFYYMGLLVTPVFILILDSGWTASQYCFGEWALFLQAAITSYISSKAPTKNKVDVKTEASDDGVAPDCAYEFNFVVVYDTSEGAGEALVLSKLTELGWPAERTREIVLIPAVVTRDCQRLGSMDGSRSAREAENTLLQVCEKESKHSLQEQIGDLPARHFFHYMYNKHFMKLALTLLNNGHWWTSDQEVRLD</sequence>
<feature type="compositionally biased region" description="Basic and acidic residues" evidence="2">
    <location>
        <begin position="65"/>
        <end position="161"/>
    </location>
</feature>
<comment type="caution">
    <text evidence="4">The sequence shown here is derived from an EMBL/GenBank/DDBJ whole genome shotgun (WGS) entry which is preliminary data.</text>
</comment>
<evidence type="ECO:0000256" key="1">
    <source>
        <dbReference type="SAM" id="Coils"/>
    </source>
</evidence>
<gene>
    <name evidence="4" type="ORF">AB1Y20_021591</name>
</gene>
<dbReference type="AlphaFoldDB" id="A0AB34JJX2"/>
<dbReference type="PANTHER" id="PTHR48176:SF1">
    <property type="entry name" value="DDRGK DOMAIN-CONTAINING PROTEIN 1"/>
    <property type="match status" value="1"/>
</dbReference>
<dbReference type="EMBL" id="JBGBPQ010000007">
    <property type="protein sequence ID" value="KAL1521943.1"/>
    <property type="molecule type" value="Genomic_DNA"/>
</dbReference>
<proteinExistence type="predicted"/>
<feature type="transmembrane region" description="Helical" evidence="3">
    <location>
        <begin position="25"/>
        <end position="46"/>
    </location>
</feature>
<keyword evidence="1" id="KW-0175">Coiled coil</keyword>
<feature type="coiled-coil region" evidence="1">
    <location>
        <begin position="390"/>
        <end position="417"/>
    </location>
</feature>
<dbReference type="PANTHER" id="PTHR48176">
    <property type="entry name" value="DDRGK DOMAIN-CONTAINING PROTEIN 1"/>
    <property type="match status" value="1"/>
</dbReference>
<evidence type="ECO:0000313" key="5">
    <source>
        <dbReference type="Proteomes" id="UP001515480"/>
    </source>
</evidence>
<reference evidence="4 5" key="1">
    <citation type="journal article" date="2024" name="Science">
        <title>Giant polyketide synthase enzymes in the biosynthesis of giant marine polyether toxins.</title>
        <authorList>
            <person name="Fallon T.R."/>
            <person name="Shende V.V."/>
            <person name="Wierzbicki I.H."/>
            <person name="Pendleton A.L."/>
            <person name="Watervoot N.F."/>
            <person name="Auber R.P."/>
            <person name="Gonzalez D.J."/>
            <person name="Wisecaver J.H."/>
            <person name="Moore B.S."/>
        </authorList>
    </citation>
    <scope>NUCLEOTIDE SEQUENCE [LARGE SCALE GENOMIC DNA]</scope>
    <source>
        <strain evidence="4 5">12B1</strain>
    </source>
</reference>
<keyword evidence="3" id="KW-0472">Membrane</keyword>
<dbReference type="InterPro" id="IPR050899">
    <property type="entry name" value="DDRGK_domain-containing"/>
</dbReference>
<keyword evidence="3" id="KW-1133">Transmembrane helix</keyword>
<accession>A0AB34JJX2</accession>
<evidence type="ECO:0000256" key="2">
    <source>
        <dbReference type="SAM" id="MobiDB-lite"/>
    </source>
</evidence>
<name>A0AB34JJX2_PRYPA</name>
<feature type="region of interest" description="Disordered" evidence="2">
    <location>
        <begin position="55"/>
        <end position="161"/>
    </location>
</feature>
<evidence type="ECO:0000256" key="3">
    <source>
        <dbReference type="SAM" id="Phobius"/>
    </source>
</evidence>
<dbReference type="Proteomes" id="UP001515480">
    <property type="component" value="Unassembled WGS sequence"/>
</dbReference>